<dbReference type="GO" id="GO:0005576">
    <property type="term" value="C:extracellular region"/>
    <property type="evidence" value="ECO:0007669"/>
    <property type="project" value="UniProtKB-SubCell"/>
</dbReference>
<keyword evidence="9" id="KW-0964">Secreted</keyword>
<evidence type="ECO:0000256" key="6">
    <source>
        <dbReference type="ARBA" id="ARBA00011308"/>
    </source>
</evidence>
<dbReference type="GO" id="GO:0030154">
    <property type="term" value="P:cell differentiation"/>
    <property type="evidence" value="ECO:0007669"/>
    <property type="project" value="UniProtKB-KW"/>
</dbReference>
<evidence type="ECO:0000256" key="10">
    <source>
        <dbReference type="ARBA" id="ARBA00022729"/>
    </source>
</evidence>
<evidence type="ECO:0000256" key="12">
    <source>
        <dbReference type="ARBA" id="ARBA00023128"/>
    </source>
</evidence>
<dbReference type="PANTHER" id="PTHR13475:SF4">
    <property type="entry name" value="NEUGRIN"/>
    <property type="match status" value="1"/>
</dbReference>
<dbReference type="CTD" id="51335"/>
<dbReference type="GeneID" id="108265436"/>
<evidence type="ECO:0000256" key="7">
    <source>
        <dbReference type="ARBA" id="ARBA00016593"/>
    </source>
</evidence>
<evidence type="ECO:0000256" key="1">
    <source>
        <dbReference type="ARBA" id="ARBA00003783"/>
    </source>
</evidence>
<dbReference type="RefSeq" id="XP_017323234.1">
    <property type="nucleotide sequence ID" value="XM_017467745.3"/>
</dbReference>
<dbReference type="InterPro" id="IPR010487">
    <property type="entry name" value="NGRN/Rrg9"/>
</dbReference>
<evidence type="ECO:0000313" key="21">
    <source>
        <dbReference type="RefSeq" id="XP_017323233.1"/>
    </source>
</evidence>
<organism evidence="18 21">
    <name type="scientific">Ictalurus punctatus</name>
    <name type="common">Channel catfish</name>
    <name type="synonym">Silurus punctatus</name>
    <dbReference type="NCBI Taxonomy" id="7998"/>
    <lineage>
        <taxon>Eukaryota</taxon>
        <taxon>Metazoa</taxon>
        <taxon>Chordata</taxon>
        <taxon>Craniata</taxon>
        <taxon>Vertebrata</taxon>
        <taxon>Euteleostomi</taxon>
        <taxon>Actinopterygii</taxon>
        <taxon>Neopterygii</taxon>
        <taxon>Teleostei</taxon>
        <taxon>Ostariophysi</taxon>
        <taxon>Siluriformes</taxon>
        <taxon>Ictaluridae</taxon>
        <taxon>Ictalurus</taxon>
    </lineage>
</organism>
<evidence type="ECO:0000313" key="20">
    <source>
        <dbReference type="RefSeq" id="XP_017323232.1"/>
    </source>
</evidence>
<dbReference type="GeneTree" id="ENSGT00390000014472"/>
<dbReference type="GO" id="GO:0031966">
    <property type="term" value="C:mitochondrial membrane"/>
    <property type="evidence" value="ECO:0007669"/>
    <property type="project" value="UniProtKB-SubCell"/>
</dbReference>
<feature type="region of interest" description="Disordered" evidence="17">
    <location>
        <begin position="34"/>
        <end position="60"/>
    </location>
</feature>
<dbReference type="PANTHER" id="PTHR13475">
    <property type="entry name" value="NEUGRIN"/>
    <property type="match status" value="1"/>
</dbReference>
<dbReference type="STRING" id="7998.ENSIPUP00000006121"/>
<comment type="similarity">
    <text evidence="5">Belongs to the neugrin family.</text>
</comment>
<evidence type="ECO:0000313" key="19">
    <source>
        <dbReference type="RefSeq" id="XP_017323231.1"/>
    </source>
</evidence>
<evidence type="ECO:0000256" key="8">
    <source>
        <dbReference type="ARBA" id="ARBA00022473"/>
    </source>
</evidence>
<evidence type="ECO:0000256" key="16">
    <source>
        <dbReference type="ARBA" id="ARBA00029657"/>
    </source>
</evidence>
<dbReference type="RefSeq" id="XP_017323232.1">
    <property type="nucleotide sequence ID" value="XM_017467743.3"/>
</dbReference>
<keyword evidence="12" id="KW-0496">Mitochondrion</keyword>
<keyword evidence="11" id="KW-0221">Differentiation</keyword>
<reference evidence="18" key="1">
    <citation type="journal article" date="2016" name="Nat. Commun.">
        <title>The channel catfish genome sequence provides insights into the evolution of scale formation in teleosts.</title>
        <authorList>
            <person name="Liu Z."/>
            <person name="Liu S."/>
            <person name="Yao J."/>
            <person name="Bao L."/>
            <person name="Zhang J."/>
            <person name="Li Y."/>
            <person name="Jiang C."/>
            <person name="Sun L."/>
            <person name="Wang R."/>
            <person name="Zhang Y."/>
            <person name="Zhou T."/>
            <person name="Zeng Q."/>
            <person name="Fu Q."/>
            <person name="Gao S."/>
            <person name="Li N."/>
            <person name="Koren S."/>
            <person name="Jiang Y."/>
            <person name="Zimin A."/>
            <person name="Xu P."/>
            <person name="Phillippy A.M."/>
            <person name="Geng X."/>
            <person name="Song L."/>
            <person name="Sun F."/>
            <person name="Li C."/>
            <person name="Wang X."/>
            <person name="Chen A."/>
            <person name="Jin Y."/>
            <person name="Yuan Z."/>
            <person name="Yang Y."/>
            <person name="Tan S."/>
            <person name="Peatman E."/>
            <person name="Lu J."/>
            <person name="Qin Z."/>
            <person name="Dunham R."/>
            <person name="Li Z."/>
            <person name="Sonstegard T."/>
            <person name="Feng J."/>
            <person name="Danzmann R.G."/>
            <person name="Schroeder S."/>
            <person name="Scheffler B."/>
            <person name="Duke M.V."/>
            <person name="Ballard L."/>
            <person name="Kucuktas H."/>
            <person name="Kaltenboeck L."/>
            <person name="Liu H."/>
            <person name="Armbruster J."/>
            <person name="Xie Y."/>
            <person name="Kirby M.L."/>
            <person name="Tian Y."/>
            <person name="Flanagan M.E."/>
            <person name="Mu W."/>
            <person name="Waldbieser G.C."/>
        </authorList>
    </citation>
    <scope>NUCLEOTIDE SEQUENCE [LARGE SCALE GENOMIC DNA]</scope>
    <source>
        <strain evidence="18">SDA103</strain>
    </source>
</reference>
<evidence type="ECO:0000313" key="22">
    <source>
        <dbReference type="RefSeq" id="XP_017323234.1"/>
    </source>
</evidence>
<evidence type="ECO:0000256" key="2">
    <source>
        <dbReference type="ARBA" id="ARBA00004123"/>
    </source>
</evidence>
<evidence type="ECO:0000256" key="5">
    <source>
        <dbReference type="ARBA" id="ARBA00008082"/>
    </source>
</evidence>
<reference evidence="19 20" key="2">
    <citation type="submission" date="2025-04" db="UniProtKB">
        <authorList>
            <consortium name="RefSeq"/>
        </authorList>
    </citation>
    <scope>IDENTIFICATION</scope>
    <source>
        <tissue evidence="19 20">Blood</tissue>
    </source>
</reference>
<keyword evidence="10" id="KW-0732">Signal</keyword>
<evidence type="ECO:0000313" key="23">
    <source>
        <dbReference type="RefSeq" id="XP_017323235.1"/>
    </source>
</evidence>
<evidence type="ECO:0000256" key="13">
    <source>
        <dbReference type="ARBA" id="ARBA00023136"/>
    </source>
</evidence>
<keyword evidence="13" id="KW-0472">Membrane</keyword>
<proteinExistence type="inferred from homology"/>
<keyword evidence="15" id="KW-0539">Nucleus</keyword>
<dbReference type="GO" id="GO:0005634">
    <property type="term" value="C:nucleus"/>
    <property type="evidence" value="ECO:0007669"/>
    <property type="project" value="UniProtKB-SubCell"/>
</dbReference>
<sequence length="346" mass="38516">MFTMFSMAGPVAVRLASLPVLICRHASRSARSWTASATHSHSLSGNRRTEQQDFSEDDLDMDEVESKLEALVKEERKREKSAKFHKIRRKLSSAGAPERRLSWDAIQQIRFSTDLDQDGSGDHDDAHSAKAQFNSCAWNMSPTKRYLKQESPQEWTVQRLAEGFSVNTDVIYRVLHSKFTPPPERRLKQDATVLTTVRQTFLENDKTNQSQKGQSQLPLPTSSVPALISSGNTSTLVALTSGALTPTECVTGLVPTAANVPSPSIRTAQISAVAQGTLQEQPAVRQEPTGVKERGVEVEEEEEWDGVVFTDEGLEELIHTLQEKPSAVEQKGREFYDSDGNFLYRI</sequence>
<dbReference type="OrthoDB" id="6415470at2759"/>
<evidence type="ECO:0000256" key="9">
    <source>
        <dbReference type="ARBA" id="ARBA00022525"/>
    </source>
</evidence>
<gene>
    <name evidence="19 20 21 22 23" type="primary">ngrn</name>
</gene>
<name>A0A2D0QXV3_ICTPU</name>
<dbReference type="AlphaFoldDB" id="A0A2D0QXV3"/>
<keyword evidence="18" id="KW-1185">Reference proteome</keyword>
<keyword evidence="14" id="KW-0325">Glycoprotein</keyword>
<comment type="subcellular location">
    <subcellularLocation>
        <location evidence="3">Mitochondrion membrane</location>
    </subcellularLocation>
    <subcellularLocation>
        <location evidence="2">Nucleus</location>
    </subcellularLocation>
    <subcellularLocation>
        <location evidence="4">Secreted</location>
    </subcellularLocation>
</comment>
<evidence type="ECO:0000256" key="14">
    <source>
        <dbReference type="ARBA" id="ARBA00023180"/>
    </source>
</evidence>
<dbReference type="RefSeq" id="XP_017323231.1">
    <property type="nucleotide sequence ID" value="XM_017467742.3"/>
</dbReference>
<keyword evidence="8" id="KW-0217">Developmental protein</keyword>
<evidence type="ECO:0000313" key="18">
    <source>
        <dbReference type="Proteomes" id="UP000221080"/>
    </source>
</evidence>
<evidence type="ECO:0000256" key="4">
    <source>
        <dbReference type="ARBA" id="ARBA00004613"/>
    </source>
</evidence>
<dbReference type="Pfam" id="PF06413">
    <property type="entry name" value="Neugrin"/>
    <property type="match status" value="1"/>
</dbReference>
<accession>A0A2D0QXV3</accession>
<comment type="subunit">
    <text evidence="6">Forms a regulatory protein-RNA complex, consisting of RCC1L, NGRN, RPUSD3, RPUSD4, TRUB2, FASTKD2 and 16S mt-rRNA. Interacts with 16S mt-rRNA; this interaction is direct.</text>
</comment>
<dbReference type="Proteomes" id="UP000221080">
    <property type="component" value="Chromosome 5"/>
</dbReference>
<dbReference type="RefSeq" id="XP_017323233.1">
    <property type="nucleotide sequence ID" value="XM_017467744.3"/>
</dbReference>
<evidence type="ECO:0000256" key="15">
    <source>
        <dbReference type="ARBA" id="ARBA00023242"/>
    </source>
</evidence>
<dbReference type="KEGG" id="ipu:108265436"/>
<dbReference type="RefSeq" id="XP_017323235.1">
    <property type="nucleotide sequence ID" value="XM_017467746.3"/>
</dbReference>
<comment type="function">
    <text evidence="1">Plays an essential role in mitochondrial ribosome biogenesis. As a component of a functional protein-RNA module, consisting of RCC1L, NGRN, RPUSD3, RPUSD4, TRUB2, FASTKD2 and 16S mitochondrial ribosomal RNA (16S mt-rRNA), controls 16S mt-rRNA abundance and is required for intra-mitochondrial translation of core subunits of the oxidative phosphorylation system.</text>
</comment>
<evidence type="ECO:0000256" key="11">
    <source>
        <dbReference type="ARBA" id="ARBA00022782"/>
    </source>
</evidence>
<evidence type="ECO:0000256" key="3">
    <source>
        <dbReference type="ARBA" id="ARBA00004325"/>
    </source>
</evidence>
<evidence type="ECO:0000256" key="17">
    <source>
        <dbReference type="SAM" id="MobiDB-lite"/>
    </source>
</evidence>
<protein>
    <recommendedName>
        <fullName evidence="7">Neugrin</fullName>
    </recommendedName>
    <alternativeName>
        <fullName evidence="16">Neurite outgrowth-associated protein</fullName>
    </alternativeName>
</protein>